<protein>
    <submittedName>
        <fullName evidence="6">ABC transporter ATP-binding protein</fullName>
    </submittedName>
</protein>
<dbReference type="GO" id="GO:0005524">
    <property type="term" value="F:ATP binding"/>
    <property type="evidence" value="ECO:0007669"/>
    <property type="project" value="UniProtKB-KW"/>
</dbReference>
<dbReference type="InterPro" id="IPR003439">
    <property type="entry name" value="ABC_transporter-like_ATP-bd"/>
</dbReference>
<dbReference type="KEGG" id="kpul:GXN76_08415"/>
<accession>A0A7D4CVQ9</accession>
<dbReference type="EMBL" id="CP048104">
    <property type="protein sequence ID" value="QKG84497.1"/>
    <property type="molecule type" value="Genomic_DNA"/>
</dbReference>
<dbReference type="Proteomes" id="UP000503088">
    <property type="component" value="Chromosome"/>
</dbReference>
<dbReference type="AlphaFoldDB" id="A0A7D4CVQ9"/>
<name>A0A7D4CVQ9_9BACL</name>
<keyword evidence="3" id="KW-0547">Nucleotide-binding</keyword>
<keyword evidence="2" id="KW-0813">Transport</keyword>
<dbReference type="InterPro" id="IPR027417">
    <property type="entry name" value="P-loop_NTPase"/>
</dbReference>
<dbReference type="GO" id="GO:0016887">
    <property type="term" value="F:ATP hydrolysis activity"/>
    <property type="evidence" value="ECO:0007669"/>
    <property type="project" value="InterPro"/>
</dbReference>
<evidence type="ECO:0000256" key="2">
    <source>
        <dbReference type="ARBA" id="ARBA00022448"/>
    </source>
</evidence>
<comment type="similarity">
    <text evidence="1">Belongs to the ABC transporter superfamily.</text>
</comment>
<dbReference type="Pfam" id="PF00005">
    <property type="entry name" value="ABC_tran"/>
    <property type="match status" value="1"/>
</dbReference>
<dbReference type="PANTHER" id="PTHR42711:SF5">
    <property type="entry name" value="ABC TRANSPORTER ATP-BINDING PROTEIN NATA"/>
    <property type="match status" value="1"/>
</dbReference>
<dbReference type="SMART" id="SM00382">
    <property type="entry name" value="AAA"/>
    <property type="match status" value="1"/>
</dbReference>
<evidence type="ECO:0000313" key="7">
    <source>
        <dbReference type="Proteomes" id="UP000503088"/>
    </source>
</evidence>
<keyword evidence="4 6" id="KW-0067">ATP-binding</keyword>
<dbReference type="RefSeq" id="WP_173222243.1">
    <property type="nucleotide sequence ID" value="NZ_CP048104.1"/>
</dbReference>
<dbReference type="Gene3D" id="3.40.50.300">
    <property type="entry name" value="P-loop containing nucleotide triphosphate hydrolases"/>
    <property type="match status" value="1"/>
</dbReference>
<dbReference type="InterPro" id="IPR003593">
    <property type="entry name" value="AAA+_ATPase"/>
</dbReference>
<organism evidence="6 7">
    <name type="scientific">Kroppenstedtia pulmonis</name>
    <dbReference type="NCBI Taxonomy" id="1380685"/>
    <lineage>
        <taxon>Bacteria</taxon>
        <taxon>Bacillati</taxon>
        <taxon>Bacillota</taxon>
        <taxon>Bacilli</taxon>
        <taxon>Bacillales</taxon>
        <taxon>Thermoactinomycetaceae</taxon>
        <taxon>Kroppenstedtia</taxon>
    </lineage>
</organism>
<evidence type="ECO:0000313" key="6">
    <source>
        <dbReference type="EMBL" id="QKG84497.1"/>
    </source>
</evidence>
<dbReference type="PANTHER" id="PTHR42711">
    <property type="entry name" value="ABC TRANSPORTER ATP-BINDING PROTEIN"/>
    <property type="match status" value="1"/>
</dbReference>
<gene>
    <name evidence="6" type="ORF">GXN76_08415</name>
</gene>
<sequence>MDSIVEVKNLIKGYSVKGKGLIKAVNKVSFSVRKGEIFGLLGPNGAGKSSVIRMICGLLIPDEGDVWINGFNTKQSRTQSMKQISTVLEGNRNLYWRMTVKENITYFVGNRGLSYKKVEKKAEELLDQFRLSDKRDELVGNLSRGMQQKLAILIAVVLDTKVILLDEPTLGLDVETTDELKKNLVRLCREYDKTIIISTHDMKVVQEICDRVVIVNQGKKVVEDTVSELMELFRTKTYTIKVKGGVMDEKSLQQVQKRYPLLDYDREKGVYVVTITEGTMLYTLMDALKEAAVPLESIEMLTVDFEKVYTTLCERDIHDVIHA</sequence>
<evidence type="ECO:0000256" key="3">
    <source>
        <dbReference type="ARBA" id="ARBA00022741"/>
    </source>
</evidence>
<evidence type="ECO:0000256" key="1">
    <source>
        <dbReference type="ARBA" id="ARBA00005417"/>
    </source>
</evidence>
<reference evidence="6 7" key="1">
    <citation type="submission" date="2020-01" db="EMBL/GenBank/DDBJ databases">
        <authorList>
            <person name="Gulvik C.A."/>
            <person name="Batra D.G."/>
        </authorList>
    </citation>
    <scope>NUCLEOTIDE SEQUENCE [LARGE SCALE GENOMIC DNA]</scope>
    <source>
        <strain evidence="6 7">W9323</strain>
    </source>
</reference>
<feature type="domain" description="ABC transporter" evidence="5">
    <location>
        <begin position="5"/>
        <end position="242"/>
    </location>
</feature>
<proteinExistence type="inferred from homology"/>
<dbReference type="SUPFAM" id="SSF52540">
    <property type="entry name" value="P-loop containing nucleoside triphosphate hydrolases"/>
    <property type="match status" value="1"/>
</dbReference>
<keyword evidence="7" id="KW-1185">Reference proteome</keyword>
<dbReference type="PROSITE" id="PS50893">
    <property type="entry name" value="ABC_TRANSPORTER_2"/>
    <property type="match status" value="1"/>
</dbReference>
<dbReference type="CDD" id="cd03230">
    <property type="entry name" value="ABC_DR_subfamily_A"/>
    <property type="match status" value="1"/>
</dbReference>
<evidence type="ECO:0000259" key="5">
    <source>
        <dbReference type="PROSITE" id="PS50893"/>
    </source>
</evidence>
<dbReference type="InterPro" id="IPR050763">
    <property type="entry name" value="ABC_transporter_ATP-binding"/>
</dbReference>
<evidence type="ECO:0000256" key="4">
    <source>
        <dbReference type="ARBA" id="ARBA00022840"/>
    </source>
</evidence>